<protein>
    <submittedName>
        <fullName evidence="1">Uncharacterized protein</fullName>
    </submittedName>
</protein>
<comment type="caution">
    <text evidence="1">The sequence shown here is derived from an EMBL/GenBank/DDBJ whole genome shotgun (WGS) entry which is preliminary data.</text>
</comment>
<evidence type="ECO:0000313" key="2">
    <source>
        <dbReference type="Proteomes" id="UP000276133"/>
    </source>
</evidence>
<sequence length="92" mass="10972">MPIIEENALYRIESLNIQYDELQNTFSSVDDFAVNIKNTLYVLINNDQNILPIFDSHLLISSFFTKMKCFDQCTRFNCFYVVFNHRLSEYKL</sequence>
<name>A0A3M7PSQ3_BRAPC</name>
<organism evidence="1 2">
    <name type="scientific">Brachionus plicatilis</name>
    <name type="common">Marine rotifer</name>
    <name type="synonym">Brachionus muelleri</name>
    <dbReference type="NCBI Taxonomy" id="10195"/>
    <lineage>
        <taxon>Eukaryota</taxon>
        <taxon>Metazoa</taxon>
        <taxon>Spiralia</taxon>
        <taxon>Gnathifera</taxon>
        <taxon>Rotifera</taxon>
        <taxon>Eurotatoria</taxon>
        <taxon>Monogononta</taxon>
        <taxon>Pseudotrocha</taxon>
        <taxon>Ploima</taxon>
        <taxon>Brachionidae</taxon>
        <taxon>Brachionus</taxon>
    </lineage>
</organism>
<keyword evidence="2" id="KW-1185">Reference proteome</keyword>
<dbReference type="AlphaFoldDB" id="A0A3M7PSQ3"/>
<proteinExistence type="predicted"/>
<dbReference type="Proteomes" id="UP000276133">
    <property type="component" value="Unassembled WGS sequence"/>
</dbReference>
<reference evidence="1 2" key="1">
    <citation type="journal article" date="2018" name="Sci. Rep.">
        <title>Genomic signatures of local adaptation to the degree of environmental predictability in rotifers.</title>
        <authorList>
            <person name="Franch-Gras L."/>
            <person name="Hahn C."/>
            <person name="Garcia-Roger E.M."/>
            <person name="Carmona M.J."/>
            <person name="Serra M."/>
            <person name="Gomez A."/>
        </authorList>
    </citation>
    <scope>NUCLEOTIDE SEQUENCE [LARGE SCALE GENOMIC DNA]</scope>
    <source>
        <strain evidence="1">HYR1</strain>
    </source>
</reference>
<accession>A0A3M7PSQ3</accession>
<evidence type="ECO:0000313" key="1">
    <source>
        <dbReference type="EMBL" id="RNA01949.1"/>
    </source>
</evidence>
<dbReference type="EMBL" id="REGN01009105">
    <property type="protein sequence ID" value="RNA01949.1"/>
    <property type="molecule type" value="Genomic_DNA"/>
</dbReference>
<gene>
    <name evidence="1" type="ORF">BpHYR1_047453</name>
</gene>